<reference evidence="3" key="1">
    <citation type="submission" date="2018-02" db="EMBL/GenBank/DDBJ databases">
        <authorList>
            <person name="Hausmann B."/>
        </authorList>
    </citation>
    <scope>NUCLEOTIDE SEQUENCE [LARGE SCALE GENOMIC DNA]</scope>
    <source>
        <strain evidence="3">Peat soil MAG SbF1</strain>
    </source>
</reference>
<organism evidence="2 3">
    <name type="scientific">Candidatus Desulfosporosinus infrequens</name>
    <dbReference type="NCBI Taxonomy" id="2043169"/>
    <lineage>
        <taxon>Bacteria</taxon>
        <taxon>Bacillati</taxon>
        <taxon>Bacillota</taxon>
        <taxon>Clostridia</taxon>
        <taxon>Eubacteriales</taxon>
        <taxon>Desulfitobacteriaceae</taxon>
        <taxon>Desulfosporosinus</taxon>
    </lineage>
</organism>
<protein>
    <recommendedName>
        <fullName evidence="1">Phosphodiester glycosidase domain-containing protein</fullName>
    </recommendedName>
</protein>
<dbReference type="Pfam" id="PF09992">
    <property type="entry name" value="NAGPA"/>
    <property type="match status" value="1"/>
</dbReference>
<evidence type="ECO:0000259" key="1">
    <source>
        <dbReference type="Pfam" id="PF09992"/>
    </source>
</evidence>
<sequence length="57" mass="6238">MGATLKDVQDIMLKHGAYNVANLDGGASTVLYYQSQIVNHPSSPYGERHAPSFFIVK</sequence>
<feature type="domain" description="Phosphodiester glycosidase" evidence="1">
    <location>
        <begin position="2"/>
        <end position="56"/>
    </location>
</feature>
<name>A0A2U3LWF3_9FIRM</name>
<dbReference type="Proteomes" id="UP000238916">
    <property type="component" value="Unassembled WGS sequence"/>
</dbReference>
<gene>
    <name evidence="2" type="ORF">SBF1_8830002</name>
</gene>
<dbReference type="InterPro" id="IPR018711">
    <property type="entry name" value="NAGPA"/>
</dbReference>
<proteinExistence type="predicted"/>
<accession>A0A2U3LWF3</accession>
<dbReference type="AlphaFoldDB" id="A0A2U3LWF3"/>
<evidence type="ECO:0000313" key="3">
    <source>
        <dbReference type="Proteomes" id="UP000238916"/>
    </source>
</evidence>
<evidence type="ECO:0000313" key="2">
    <source>
        <dbReference type="EMBL" id="SPF56168.1"/>
    </source>
</evidence>
<dbReference type="EMBL" id="OMOF01000871">
    <property type="protein sequence ID" value="SPF56168.1"/>
    <property type="molecule type" value="Genomic_DNA"/>
</dbReference>